<sequence>MSAKQPNLLDIIFQVSSKLLYEVSDEGIVTILIKQDHMIQRFFRKLRVKIPEYRQIAMDDFGSYAFLQIDGHKTVREIGEALEAKFGDKVHPLYERLSLFLTYIQHRCHYIEKVQP</sequence>
<evidence type="ECO:0000313" key="2">
    <source>
        <dbReference type="Proteomes" id="UP000463883"/>
    </source>
</evidence>
<accession>A0A6P1MKC0</accession>
<gene>
    <name evidence="1" type="ORF">Ami3637_08850</name>
</gene>
<protein>
    <submittedName>
        <fullName evidence="1">PqqD family peptide modification chaperone</fullName>
    </submittedName>
</protein>
<dbReference type="AlphaFoldDB" id="A0A6P1MKC0"/>
<reference evidence="1 2" key="1">
    <citation type="submission" date="2020-01" db="EMBL/GenBank/DDBJ databases">
        <title>Genomic analysis of Aminipila sp. CBA3637.</title>
        <authorList>
            <person name="Kim Y.B."/>
            <person name="Roh S.W."/>
        </authorList>
    </citation>
    <scope>NUCLEOTIDE SEQUENCE [LARGE SCALE GENOMIC DNA]</scope>
    <source>
        <strain evidence="1 2">CBA3637</strain>
    </source>
</reference>
<evidence type="ECO:0000313" key="1">
    <source>
        <dbReference type="EMBL" id="QHI72488.1"/>
    </source>
</evidence>
<dbReference type="RefSeq" id="WP_162362256.1">
    <property type="nucleotide sequence ID" value="NZ_CP047591.1"/>
</dbReference>
<name>A0A6P1MKC0_9FIRM</name>
<organism evidence="1 2">
    <name type="scientific">Aminipila terrae</name>
    <dbReference type="NCBI Taxonomy" id="2697030"/>
    <lineage>
        <taxon>Bacteria</taxon>
        <taxon>Bacillati</taxon>
        <taxon>Bacillota</taxon>
        <taxon>Clostridia</taxon>
        <taxon>Peptostreptococcales</taxon>
        <taxon>Anaerovoracaceae</taxon>
        <taxon>Aminipila</taxon>
    </lineage>
</organism>
<keyword evidence="2" id="KW-1185">Reference proteome</keyword>
<dbReference type="KEGG" id="amic:Ami3637_08850"/>
<proteinExistence type="predicted"/>
<dbReference type="Proteomes" id="UP000463883">
    <property type="component" value="Chromosome"/>
</dbReference>
<dbReference type="EMBL" id="CP047591">
    <property type="protein sequence ID" value="QHI72488.1"/>
    <property type="molecule type" value="Genomic_DNA"/>
</dbReference>